<organism evidence="6 7">
    <name type="scientific">Hapsidospora chrysogenum (strain ATCC 11550 / CBS 779.69 / DSM 880 / IAM 14645 / JCM 23072 / IMI 49137)</name>
    <name type="common">Acremonium chrysogenum</name>
    <dbReference type="NCBI Taxonomy" id="857340"/>
    <lineage>
        <taxon>Eukaryota</taxon>
        <taxon>Fungi</taxon>
        <taxon>Dikarya</taxon>
        <taxon>Ascomycota</taxon>
        <taxon>Pezizomycotina</taxon>
        <taxon>Sordariomycetes</taxon>
        <taxon>Hypocreomycetidae</taxon>
        <taxon>Hypocreales</taxon>
        <taxon>Bionectriaceae</taxon>
        <taxon>Hapsidospora</taxon>
    </lineage>
</organism>
<dbReference type="OrthoDB" id="9970295at2759"/>
<dbReference type="InterPro" id="IPR008979">
    <property type="entry name" value="Galactose-bd-like_sf"/>
</dbReference>
<dbReference type="GO" id="GO:0005975">
    <property type="term" value="P:carbohydrate metabolic process"/>
    <property type="evidence" value="ECO:0007669"/>
    <property type="project" value="InterPro"/>
</dbReference>
<dbReference type="Proteomes" id="UP000029964">
    <property type="component" value="Unassembled WGS sequence"/>
</dbReference>
<dbReference type="SUPFAM" id="SSF75005">
    <property type="entry name" value="Arabinanase/levansucrase/invertase"/>
    <property type="match status" value="1"/>
</dbReference>
<evidence type="ECO:0000256" key="3">
    <source>
        <dbReference type="ARBA" id="ARBA00023295"/>
    </source>
</evidence>
<comment type="similarity">
    <text evidence="1 4">Belongs to the glycosyl hydrolase 43 family.</text>
</comment>
<dbReference type="CDD" id="cd18821">
    <property type="entry name" value="GH43_Pc3Gal43A-like"/>
    <property type="match status" value="1"/>
</dbReference>
<dbReference type="PANTHER" id="PTHR22925:SF3">
    <property type="entry name" value="GLYCOSYL HYDROLASE FAMILY PROTEIN 43"/>
    <property type="match status" value="1"/>
</dbReference>
<evidence type="ECO:0008006" key="8">
    <source>
        <dbReference type="Google" id="ProtNLM"/>
    </source>
</evidence>
<protein>
    <recommendedName>
        <fullName evidence="8">Glycosyl hydrolase family 43 protein</fullName>
    </recommendedName>
</protein>
<dbReference type="InterPro" id="IPR006710">
    <property type="entry name" value="Glyco_hydro_43"/>
</dbReference>
<keyword evidence="7" id="KW-1185">Reference proteome</keyword>
<accession>A0A086SWL7</accession>
<proteinExistence type="inferred from homology"/>
<comment type="caution">
    <text evidence="6">The sequence shown here is derived from an EMBL/GenBank/DDBJ whole genome shotgun (WGS) entry which is preliminary data.</text>
</comment>
<dbReference type="STRING" id="857340.A0A086SWL7"/>
<keyword evidence="3 4" id="KW-0326">Glycosidase</keyword>
<sequence>MASISWQAVTRLLLAAAGCLASLEVVPGATWTATNTGSHVQAHGAGIVKESGTFYMIGEDKTLGSAFQNINCYSSTNLVEWTFENALLTRQSEGDLGPDRVVERPKVLYNEATSTYVMYLHIDDSNYGEAKVGVATSDTVCGDYTYLGSYRPLGFESRDIGLFKDDDGTAYLLTEDRPNGLRIDALSDDYLNTTENVYTWEENIESPTIWKTNGYYFMFGSQLTGWNPNDNLYSYAESLAGPWSAWAEFADDGSNTYHSQVSFVLPWGDSSAIYMGDRWQPSNLMRSTYVWLPLELEGSSVWLTNRGRWVPDVESRRWGVGPTETQYEGEDATLSNGAAAVGCSGCSGGLAAGYLGGGGAGRMELGVRSEETTKTTVRFRYTNGDTSERYGLVTVNGVEHEVAFLPTQNGQTPGSAVLHCDLAAGDGNTVVVETLDGGYAADIDQVIVPEK</sequence>
<dbReference type="Pfam" id="PF04616">
    <property type="entry name" value="Glyco_hydro_43"/>
    <property type="match status" value="1"/>
</dbReference>
<keyword evidence="2 4" id="KW-0378">Hydrolase</keyword>
<evidence type="ECO:0000313" key="7">
    <source>
        <dbReference type="Proteomes" id="UP000029964"/>
    </source>
</evidence>
<dbReference type="PANTHER" id="PTHR22925">
    <property type="entry name" value="GLYCOSYL HYDROLASE 43 FAMILY MEMBER"/>
    <property type="match status" value="1"/>
</dbReference>
<evidence type="ECO:0000256" key="2">
    <source>
        <dbReference type="ARBA" id="ARBA00022801"/>
    </source>
</evidence>
<evidence type="ECO:0000313" key="6">
    <source>
        <dbReference type="EMBL" id="KFH41499.1"/>
    </source>
</evidence>
<evidence type="ECO:0000256" key="4">
    <source>
        <dbReference type="RuleBase" id="RU361187"/>
    </source>
</evidence>
<evidence type="ECO:0000256" key="1">
    <source>
        <dbReference type="ARBA" id="ARBA00009865"/>
    </source>
</evidence>
<feature type="chain" id="PRO_5001815279" description="Glycosyl hydrolase family 43 protein" evidence="5">
    <location>
        <begin position="22"/>
        <end position="451"/>
    </location>
</feature>
<dbReference type="GO" id="GO:0004553">
    <property type="term" value="F:hydrolase activity, hydrolyzing O-glycosyl compounds"/>
    <property type="evidence" value="ECO:0007669"/>
    <property type="project" value="InterPro"/>
</dbReference>
<dbReference type="CDD" id="cd04081">
    <property type="entry name" value="CBM35_galactosidase-like"/>
    <property type="match status" value="1"/>
</dbReference>
<dbReference type="Gene3D" id="2.60.120.260">
    <property type="entry name" value="Galactose-binding domain-like"/>
    <property type="match status" value="1"/>
</dbReference>
<dbReference type="EMBL" id="JPKY01000126">
    <property type="protein sequence ID" value="KFH41499.1"/>
    <property type="molecule type" value="Genomic_DNA"/>
</dbReference>
<dbReference type="InterPro" id="IPR023296">
    <property type="entry name" value="Glyco_hydro_beta-prop_sf"/>
</dbReference>
<evidence type="ECO:0000256" key="5">
    <source>
        <dbReference type="SAM" id="SignalP"/>
    </source>
</evidence>
<name>A0A086SWL7_HAPC1</name>
<dbReference type="AlphaFoldDB" id="A0A086SWL7"/>
<dbReference type="SUPFAM" id="SSF49785">
    <property type="entry name" value="Galactose-binding domain-like"/>
    <property type="match status" value="1"/>
</dbReference>
<gene>
    <name evidence="6" type="ORF">ACRE_077780</name>
</gene>
<dbReference type="Gene3D" id="2.115.10.20">
    <property type="entry name" value="Glycosyl hydrolase domain, family 43"/>
    <property type="match status" value="1"/>
</dbReference>
<feature type="signal peptide" evidence="5">
    <location>
        <begin position="1"/>
        <end position="21"/>
    </location>
</feature>
<keyword evidence="5" id="KW-0732">Signal</keyword>
<reference evidence="7" key="1">
    <citation type="journal article" date="2014" name="Genome Announc.">
        <title>Genome sequence and annotation of Acremonium chrysogenum, producer of the beta-lactam antibiotic cephalosporin C.</title>
        <authorList>
            <person name="Terfehr D."/>
            <person name="Dahlmann T.A."/>
            <person name="Specht T."/>
            <person name="Zadra I."/>
            <person name="Kuernsteiner H."/>
            <person name="Kueck U."/>
        </authorList>
    </citation>
    <scope>NUCLEOTIDE SEQUENCE [LARGE SCALE GENOMIC DNA]</scope>
    <source>
        <strain evidence="7">ATCC 11550 / CBS 779.69 / DSM 880 / IAM 14645 / JCM 23072 / IMI 49137</strain>
    </source>
</reference>
<dbReference type="HOGENOM" id="CLU_016116_1_1_1"/>